<keyword evidence="2" id="KW-1133">Transmembrane helix</keyword>
<keyword evidence="4" id="KW-0378">Hydrolase</keyword>
<comment type="similarity">
    <text evidence="1">Belongs to the peptidase A24 family.</text>
</comment>
<dbReference type="PANTHER" id="PTHR30487">
    <property type="entry name" value="TYPE 4 PREPILIN-LIKE PROTEINS LEADER PEPTIDE-PROCESSING ENZYME"/>
    <property type="match status" value="1"/>
</dbReference>
<keyword evidence="4" id="KW-0489">Methyltransferase</keyword>
<sequence>MPWFFFPCSVLIGWFAGLAGRWALRRTMPPVQLPGWRAVAVLALLWPVVSWLSASSWWLPVPLAVVTVAVPLSVVDLGERRLPDALTLPAYPLFGAALVWASIEDGPDLLWRALLGALVFGGLHMAIHRVIPHALGAGDVKLTGSLGLVLGAVGWTAMLLAVTVAALVTATLGLLARIRGSPTWDDGIPHGPGLLAATSLVAVFPGL</sequence>
<comment type="caution">
    <text evidence="4">The sequence shown here is derived from an EMBL/GenBank/DDBJ whole genome shotgun (WGS) entry which is preliminary data.</text>
</comment>
<dbReference type="EMBL" id="JAGGMS010000001">
    <property type="protein sequence ID" value="MBP2185214.1"/>
    <property type="molecule type" value="Genomic_DNA"/>
</dbReference>
<dbReference type="EC" id="3.4.23.43" evidence="4"/>
<feature type="transmembrane region" description="Helical" evidence="2">
    <location>
        <begin position="109"/>
        <end position="127"/>
    </location>
</feature>
<dbReference type="EC" id="2.1.1.-" evidence="4"/>
<dbReference type="GO" id="GO:0008168">
    <property type="term" value="F:methyltransferase activity"/>
    <property type="evidence" value="ECO:0007669"/>
    <property type="project" value="UniProtKB-KW"/>
</dbReference>
<feature type="transmembrane region" description="Helical" evidence="2">
    <location>
        <begin position="36"/>
        <end position="53"/>
    </location>
</feature>
<dbReference type="Proteomes" id="UP000741013">
    <property type="component" value="Unassembled WGS sequence"/>
</dbReference>
<dbReference type="Pfam" id="PF01478">
    <property type="entry name" value="Peptidase_A24"/>
    <property type="match status" value="1"/>
</dbReference>
<evidence type="ECO:0000313" key="4">
    <source>
        <dbReference type="EMBL" id="MBP2185214.1"/>
    </source>
</evidence>
<keyword evidence="2" id="KW-0472">Membrane</keyword>
<feature type="transmembrane region" description="Helical" evidence="2">
    <location>
        <begin position="85"/>
        <end position="103"/>
    </location>
</feature>
<organism evidence="4 5">
    <name type="scientific">Amycolatopsis magusensis</name>
    <dbReference type="NCBI Taxonomy" id="882444"/>
    <lineage>
        <taxon>Bacteria</taxon>
        <taxon>Bacillati</taxon>
        <taxon>Actinomycetota</taxon>
        <taxon>Actinomycetes</taxon>
        <taxon>Pseudonocardiales</taxon>
        <taxon>Pseudonocardiaceae</taxon>
        <taxon>Amycolatopsis</taxon>
    </lineage>
</organism>
<evidence type="ECO:0000256" key="2">
    <source>
        <dbReference type="SAM" id="Phobius"/>
    </source>
</evidence>
<keyword evidence="2" id="KW-0812">Transmembrane</keyword>
<evidence type="ECO:0000313" key="5">
    <source>
        <dbReference type="Proteomes" id="UP000741013"/>
    </source>
</evidence>
<feature type="domain" description="Prepilin type IV endopeptidase peptidase" evidence="3">
    <location>
        <begin position="65"/>
        <end position="171"/>
    </location>
</feature>
<feature type="transmembrane region" description="Helical" evidence="2">
    <location>
        <begin position="148"/>
        <end position="176"/>
    </location>
</feature>
<keyword evidence="5" id="KW-1185">Reference proteome</keyword>
<dbReference type="RefSeq" id="WP_308158958.1">
    <property type="nucleotide sequence ID" value="NZ_JAGGMS010000001.1"/>
</dbReference>
<dbReference type="InterPro" id="IPR000045">
    <property type="entry name" value="Prepilin_IV_endopep_pep"/>
</dbReference>
<protein>
    <submittedName>
        <fullName evidence="4">Leader peptidase (Prepilin peptidase)/N-methyltransferase</fullName>
        <ecNumber evidence="4">2.1.1.-</ecNumber>
        <ecNumber evidence="4">3.4.23.43</ecNumber>
    </submittedName>
</protein>
<name>A0ABS4Q2B3_9PSEU</name>
<keyword evidence="4" id="KW-0808">Transferase</keyword>
<feature type="transmembrane region" description="Helical" evidence="2">
    <location>
        <begin position="59"/>
        <end position="78"/>
    </location>
</feature>
<dbReference type="Gene3D" id="1.20.120.1220">
    <property type="match status" value="1"/>
</dbReference>
<gene>
    <name evidence="4" type="ORF">JOM49_006740</name>
</gene>
<dbReference type="GO" id="GO:0004190">
    <property type="term" value="F:aspartic-type endopeptidase activity"/>
    <property type="evidence" value="ECO:0007669"/>
    <property type="project" value="UniProtKB-EC"/>
</dbReference>
<feature type="transmembrane region" description="Helical" evidence="2">
    <location>
        <begin position="6"/>
        <end position="24"/>
    </location>
</feature>
<dbReference type="GO" id="GO:0032259">
    <property type="term" value="P:methylation"/>
    <property type="evidence" value="ECO:0007669"/>
    <property type="project" value="UniProtKB-KW"/>
</dbReference>
<evidence type="ECO:0000259" key="3">
    <source>
        <dbReference type="Pfam" id="PF01478"/>
    </source>
</evidence>
<proteinExistence type="inferred from homology"/>
<dbReference type="PANTHER" id="PTHR30487:SF0">
    <property type="entry name" value="PREPILIN LEADER PEPTIDASE_N-METHYLTRANSFERASE-RELATED"/>
    <property type="match status" value="1"/>
</dbReference>
<accession>A0ABS4Q2B3</accession>
<reference evidence="4 5" key="1">
    <citation type="submission" date="2021-03" db="EMBL/GenBank/DDBJ databases">
        <title>Sequencing the genomes of 1000 actinobacteria strains.</title>
        <authorList>
            <person name="Klenk H.-P."/>
        </authorList>
    </citation>
    <scope>NUCLEOTIDE SEQUENCE [LARGE SCALE GENOMIC DNA]</scope>
    <source>
        <strain evidence="4 5">DSM 45510</strain>
    </source>
</reference>
<dbReference type="InterPro" id="IPR050882">
    <property type="entry name" value="Prepilin_peptidase/N-MTase"/>
</dbReference>
<evidence type="ECO:0000256" key="1">
    <source>
        <dbReference type="ARBA" id="ARBA00005801"/>
    </source>
</evidence>